<dbReference type="KEGG" id="hadh:FRZ61_08550"/>
<keyword evidence="3" id="KW-0813">Transport</keyword>
<dbReference type="Proteomes" id="UP000325797">
    <property type="component" value="Chromosome"/>
</dbReference>
<feature type="transmembrane region" description="Helical" evidence="13">
    <location>
        <begin position="249"/>
        <end position="273"/>
    </location>
</feature>
<feature type="transmembrane region" description="Helical" evidence="13">
    <location>
        <begin position="438"/>
        <end position="460"/>
    </location>
</feature>
<sequence>MTTPFLILSGLFFAYAVYIATRCARSFGRPEDFLDGAREIPSWATIFAGTGVVVAGLGLPDHILLTSLYGLQYSHVAVGLVLVGLCGALVQKRIWLAARITGLGTIGDLMGEYFGSVALRLYLLAILFLFTIPFAAYGLGEIGQLVEAATGGSLRAGLVIWVTAFFLFLYAVIGGWRAVVYVVAGQSFLVLTLILFTGGFAGITFDGLALFTKGIATPAGILADQIPGVIQFTDGIGKQLPTGGLWTTVAILSFALSLIGIVLSPGFGFLGITSQTRKGFAFEQVWMTGGIAAGALLLIAPVIAAEIAAAAPAGLAGTPAAFAGLVARLGSMDQLLGIGLLMLLVAALQIGIAFFASSGASIVTIELVARYVLPELSPAGRKLAARIALAAIFAAIALTASFAPLSATVFSSLALSLAAQLLPAFLGLCWLPWVSRSAVLAGLVIGIIIVVFTEPFGLILFEGLFLDLPWGRWPLTIHSAGWGLVFNVAACLLVSLFTRGGEERDHRQRLHDEFEAGQRAEPGGRAIRTARWSLTLIWAFLALGPGAILGNSFFSRPIFTGGNVALGMPSLLVWQIFFWLIGVLILWWLAYRGRLSVIDALPQHRLALGSPRSPLQRLPTPGWIARWLGRVAER</sequence>
<keyword evidence="7 13" id="KW-1133">Transmembrane helix</keyword>
<dbReference type="PANTHER" id="PTHR48086:SF3">
    <property type="entry name" value="SODIUM_PROLINE SYMPORTER"/>
    <property type="match status" value="1"/>
</dbReference>
<feature type="transmembrane region" description="Helical" evidence="13">
    <location>
        <begin position="6"/>
        <end position="28"/>
    </location>
</feature>
<keyword evidence="5 13" id="KW-0812">Transmembrane</keyword>
<evidence type="ECO:0000256" key="4">
    <source>
        <dbReference type="ARBA" id="ARBA00022475"/>
    </source>
</evidence>
<evidence type="ECO:0000256" key="6">
    <source>
        <dbReference type="ARBA" id="ARBA00022847"/>
    </source>
</evidence>
<evidence type="ECO:0000256" key="9">
    <source>
        <dbReference type="ARBA" id="ARBA00023065"/>
    </source>
</evidence>
<keyword evidence="8" id="KW-0915">Sodium</keyword>
<feature type="transmembrane region" description="Helical" evidence="13">
    <location>
        <begin position="40"/>
        <end position="59"/>
    </location>
</feature>
<name>A0A5J6MW57_9PROT</name>
<dbReference type="OrthoDB" id="9803348at2"/>
<keyword evidence="4" id="KW-1003">Cell membrane</keyword>
<feature type="transmembrane region" description="Helical" evidence="13">
    <location>
        <begin position="571"/>
        <end position="591"/>
    </location>
</feature>
<dbReference type="Gene3D" id="1.20.1730.10">
    <property type="entry name" value="Sodium/glucose cotransporter"/>
    <property type="match status" value="1"/>
</dbReference>
<feature type="transmembrane region" description="Helical" evidence="13">
    <location>
        <begin position="152"/>
        <end position="172"/>
    </location>
</feature>
<evidence type="ECO:0000256" key="10">
    <source>
        <dbReference type="ARBA" id="ARBA00023136"/>
    </source>
</evidence>
<dbReference type="EMBL" id="CP042582">
    <property type="protein sequence ID" value="QEX20935.1"/>
    <property type="molecule type" value="Genomic_DNA"/>
</dbReference>
<evidence type="ECO:0000256" key="7">
    <source>
        <dbReference type="ARBA" id="ARBA00022989"/>
    </source>
</evidence>
<feature type="transmembrane region" description="Helical" evidence="13">
    <location>
        <begin position="535"/>
        <end position="559"/>
    </location>
</feature>
<dbReference type="PROSITE" id="PS50283">
    <property type="entry name" value="NA_SOLUT_SYMP_3"/>
    <property type="match status" value="1"/>
</dbReference>
<feature type="transmembrane region" description="Helical" evidence="13">
    <location>
        <begin position="119"/>
        <end position="140"/>
    </location>
</feature>
<comment type="subcellular location">
    <subcellularLocation>
        <location evidence="1">Cell membrane</location>
        <topology evidence="1">Multi-pass membrane protein</topology>
    </subcellularLocation>
</comment>
<feature type="transmembrane region" description="Helical" evidence="13">
    <location>
        <begin position="409"/>
        <end position="431"/>
    </location>
</feature>
<feature type="transmembrane region" description="Helical" evidence="13">
    <location>
        <begin position="335"/>
        <end position="363"/>
    </location>
</feature>
<dbReference type="InterPro" id="IPR038377">
    <property type="entry name" value="Na/Glc_symporter_sf"/>
</dbReference>
<protein>
    <recommendedName>
        <fullName evidence="16">Sodium:solute symporter</fullName>
    </recommendedName>
</protein>
<keyword evidence="10 13" id="KW-0472">Membrane</keyword>
<dbReference type="AlphaFoldDB" id="A0A5J6MW57"/>
<proteinExistence type="inferred from homology"/>
<evidence type="ECO:0000256" key="12">
    <source>
        <dbReference type="ARBA" id="ARBA00033708"/>
    </source>
</evidence>
<evidence type="ECO:0000256" key="11">
    <source>
        <dbReference type="ARBA" id="ARBA00023201"/>
    </source>
</evidence>
<feature type="transmembrane region" description="Helical" evidence="13">
    <location>
        <begin position="480"/>
        <end position="498"/>
    </location>
</feature>
<feature type="transmembrane region" description="Helical" evidence="13">
    <location>
        <begin position="285"/>
        <end position="315"/>
    </location>
</feature>
<feature type="transmembrane region" description="Helical" evidence="13">
    <location>
        <begin position="71"/>
        <end position="90"/>
    </location>
</feature>
<dbReference type="RefSeq" id="WP_151115134.1">
    <property type="nucleotide sequence ID" value="NZ_CP042582.1"/>
</dbReference>
<comment type="similarity">
    <text evidence="2">Belongs to the sodium:solute symporter (SSF) (TC 2.A.21) family.</text>
</comment>
<feature type="transmembrane region" description="Helical" evidence="13">
    <location>
        <begin position="383"/>
        <end position="403"/>
    </location>
</feature>
<dbReference type="GO" id="GO:0006814">
    <property type="term" value="P:sodium ion transport"/>
    <property type="evidence" value="ECO:0007669"/>
    <property type="project" value="UniProtKB-KW"/>
</dbReference>
<dbReference type="GO" id="GO:0005886">
    <property type="term" value="C:plasma membrane"/>
    <property type="evidence" value="ECO:0007669"/>
    <property type="project" value="UniProtKB-SubCell"/>
</dbReference>
<feature type="transmembrane region" description="Helical" evidence="13">
    <location>
        <begin position="179"/>
        <end position="203"/>
    </location>
</feature>
<comment type="catalytic activity">
    <reaction evidence="12">
        <text>L-proline(in) + Na(+)(in) = L-proline(out) + Na(+)(out)</text>
        <dbReference type="Rhea" id="RHEA:28967"/>
        <dbReference type="ChEBI" id="CHEBI:29101"/>
        <dbReference type="ChEBI" id="CHEBI:60039"/>
    </reaction>
</comment>
<keyword evidence="9" id="KW-0406">Ion transport</keyword>
<evidence type="ECO:0000256" key="13">
    <source>
        <dbReference type="SAM" id="Phobius"/>
    </source>
</evidence>
<reference evidence="14 15" key="1">
    <citation type="submission" date="2019-08" db="EMBL/GenBank/DDBJ databases">
        <title>Hyperibacter terrae gen. nov., sp. nov. and Hyperibacter viscosus sp. nov., two new members in the family Rhodospirillaceae isolated from the rhizosphere of Hypericum perforatum.</title>
        <authorList>
            <person name="Noviana Z."/>
        </authorList>
    </citation>
    <scope>NUCLEOTIDE SEQUENCE [LARGE SCALE GENOMIC DNA]</scope>
    <source>
        <strain evidence="14 15">R5959</strain>
    </source>
</reference>
<evidence type="ECO:0000256" key="3">
    <source>
        <dbReference type="ARBA" id="ARBA00022448"/>
    </source>
</evidence>
<accession>A0A5J6MW57</accession>
<evidence type="ECO:0000313" key="15">
    <source>
        <dbReference type="Proteomes" id="UP000325797"/>
    </source>
</evidence>
<evidence type="ECO:0000256" key="8">
    <source>
        <dbReference type="ARBA" id="ARBA00023053"/>
    </source>
</evidence>
<evidence type="ECO:0000256" key="5">
    <source>
        <dbReference type="ARBA" id="ARBA00022692"/>
    </source>
</evidence>
<dbReference type="PANTHER" id="PTHR48086">
    <property type="entry name" value="SODIUM/PROLINE SYMPORTER-RELATED"/>
    <property type="match status" value="1"/>
</dbReference>
<keyword evidence="6" id="KW-0769">Symport</keyword>
<evidence type="ECO:0000256" key="2">
    <source>
        <dbReference type="ARBA" id="ARBA00006434"/>
    </source>
</evidence>
<keyword evidence="11" id="KW-0739">Sodium transport</keyword>
<evidence type="ECO:0000256" key="1">
    <source>
        <dbReference type="ARBA" id="ARBA00004651"/>
    </source>
</evidence>
<evidence type="ECO:0008006" key="16">
    <source>
        <dbReference type="Google" id="ProtNLM"/>
    </source>
</evidence>
<organism evidence="14 15">
    <name type="scientific">Hypericibacter adhaerens</name>
    <dbReference type="NCBI Taxonomy" id="2602016"/>
    <lineage>
        <taxon>Bacteria</taxon>
        <taxon>Pseudomonadati</taxon>
        <taxon>Pseudomonadota</taxon>
        <taxon>Alphaproteobacteria</taxon>
        <taxon>Rhodospirillales</taxon>
        <taxon>Dongiaceae</taxon>
        <taxon>Hypericibacter</taxon>
    </lineage>
</organism>
<dbReference type="GO" id="GO:0015293">
    <property type="term" value="F:symporter activity"/>
    <property type="evidence" value="ECO:0007669"/>
    <property type="project" value="UniProtKB-KW"/>
</dbReference>
<evidence type="ECO:0000313" key="14">
    <source>
        <dbReference type="EMBL" id="QEX20935.1"/>
    </source>
</evidence>
<dbReference type="InterPro" id="IPR001734">
    <property type="entry name" value="Na/solute_symporter"/>
</dbReference>
<dbReference type="InterPro" id="IPR050277">
    <property type="entry name" value="Sodium:Solute_Symporter"/>
</dbReference>
<gene>
    <name evidence="14" type="ORF">FRZ61_08550</name>
</gene>
<keyword evidence="15" id="KW-1185">Reference proteome</keyword>